<feature type="non-terminal residue" evidence="1">
    <location>
        <position position="1"/>
    </location>
</feature>
<name>X1SGX4_9ZZZZ</name>
<evidence type="ECO:0000313" key="1">
    <source>
        <dbReference type="EMBL" id="GAI78401.1"/>
    </source>
</evidence>
<accession>X1SGX4</accession>
<reference evidence="1" key="1">
    <citation type="journal article" date="2014" name="Front. Microbiol.">
        <title>High frequency of phylogenetically diverse reductive dehalogenase-homologous genes in deep subseafloor sedimentary metagenomes.</title>
        <authorList>
            <person name="Kawai M."/>
            <person name="Futagami T."/>
            <person name="Toyoda A."/>
            <person name="Takaki Y."/>
            <person name="Nishi S."/>
            <person name="Hori S."/>
            <person name="Arai W."/>
            <person name="Tsubouchi T."/>
            <person name="Morono Y."/>
            <person name="Uchiyama I."/>
            <person name="Ito T."/>
            <person name="Fujiyama A."/>
            <person name="Inagaki F."/>
            <person name="Takami H."/>
        </authorList>
    </citation>
    <scope>NUCLEOTIDE SEQUENCE</scope>
    <source>
        <strain evidence="1">Expedition CK06-06</strain>
    </source>
</reference>
<sequence length="225" mass="25768">LEEVSQERLNTLLEKAIPDRGFLRDYVDIFSEITDTPKSFLFWGAMTTLATVLGKNVYVDWDIRKLYPNIWSVFLAPSGFRKGTGIDIPVKLLWNIDPDLLLPSIGSEEGLTKALDTGKKGGREVGFIRWQEFAKILKSWNTRGSWVASQEFFINLWDSKPFKKRLSKEEFIVGETAVSFLSACIPASFSKYFTVEDLELGLFGRVYLITCLEKEKYIPIKGEFR</sequence>
<protein>
    <submittedName>
        <fullName evidence="1">Uncharacterized protein</fullName>
    </submittedName>
</protein>
<comment type="caution">
    <text evidence="1">The sequence shown here is derived from an EMBL/GenBank/DDBJ whole genome shotgun (WGS) entry which is preliminary data.</text>
</comment>
<dbReference type="EMBL" id="BARW01011928">
    <property type="protein sequence ID" value="GAI78401.1"/>
    <property type="molecule type" value="Genomic_DNA"/>
</dbReference>
<gene>
    <name evidence="1" type="ORF">S12H4_22753</name>
</gene>
<organism evidence="1">
    <name type="scientific">marine sediment metagenome</name>
    <dbReference type="NCBI Taxonomy" id="412755"/>
    <lineage>
        <taxon>unclassified sequences</taxon>
        <taxon>metagenomes</taxon>
        <taxon>ecological metagenomes</taxon>
    </lineage>
</organism>
<proteinExistence type="predicted"/>
<dbReference type="AlphaFoldDB" id="X1SGX4"/>
<feature type="non-terminal residue" evidence="1">
    <location>
        <position position="225"/>
    </location>
</feature>